<dbReference type="PROSITE" id="PS50158">
    <property type="entry name" value="ZF_CCHC"/>
    <property type="match status" value="2"/>
</dbReference>
<organism evidence="4 5">
    <name type="scientific">Tanacetum coccineum</name>
    <dbReference type="NCBI Taxonomy" id="301880"/>
    <lineage>
        <taxon>Eukaryota</taxon>
        <taxon>Viridiplantae</taxon>
        <taxon>Streptophyta</taxon>
        <taxon>Embryophyta</taxon>
        <taxon>Tracheophyta</taxon>
        <taxon>Spermatophyta</taxon>
        <taxon>Magnoliopsida</taxon>
        <taxon>eudicotyledons</taxon>
        <taxon>Gunneridae</taxon>
        <taxon>Pentapetalae</taxon>
        <taxon>asterids</taxon>
        <taxon>campanulids</taxon>
        <taxon>Asterales</taxon>
        <taxon>Asteraceae</taxon>
        <taxon>Asteroideae</taxon>
        <taxon>Anthemideae</taxon>
        <taxon>Anthemidinae</taxon>
        <taxon>Tanacetum</taxon>
    </lineage>
</organism>
<accession>A0ABQ4ZJG4</accession>
<evidence type="ECO:0000256" key="2">
    <source>
        <dbReference type="SAM" id="MobiDB-lite"/>
    </source>
</evidence>
<feature type="domain" description="CCHC-type" evidence="3">
    <location>
        <begin position="297"/>
        <end position="313"/>
    </location>
</feature>
<dbReference type="InterPro" id="IPR001878">
    <property type="entry name" value="Znf_CCHC"/>
</dbReference>
<feature type="domain" description="CCHC-type" evidence="3">
    <location>
        <begin position="334"/>
        <end position="349"/>
    </location>
</feature>
<proteinExistence type="predicted"/>
<dbReference type="Proteomes" id="UP001151760">
    <property type="component" value="Unassembled WGS sequence"/>
</dbReference>
<sequence>MTTTTTPVTNAQLKALIDQGIADALAECDATRSINGEDNHDSGTGVRRQAPLAYECTYSDFMKCKPLYFKGTEGFVELTQWFERMETVLCISNYTVENQIKFATCTLLGSALTWWNSHVRTVGHDVAYEMTWINLKKKMTDKYYPRGEIKKVEVEMWNLKVKGTDVVSYNQCFQELALMCARMFLEESDKIKRYVSDLPDMIHGSVMTSKPKTMQDAIEFATELMDKKINTFSGCQAENKRKFDDTSRNNQNQQQQNKKQNTSRAYTARSGEKKPYGGSKPLCSKYNYYHDGQCAPKCHKCNRVGHLARDCRSPANANTANNQRGTGAGQKATCFECGAQGNFKRECPKLKNNNQGNPARNGNASAKVFAIGHVRTNPDCNIVTGTFLLNNRYASVLFDAGADRSLRLLHLAPKLISRQLP</sequence>
<dbReference type="EMBL" id="BQNB010011311">
    <property type="protein sequence ID" value="GJS88928.1"/>
    <property type="molecule type" value="Genomic_DNA"/>
</dbReference>
<keyword evidence="1" id="KW-0479">Metal-binding</keyword>
<keyword evidence="5" id="KW-1185">Reference proteome</keyword>
<evidence type="ECO:0000313" key="5">
    <source>
        <dbReference type="Proteomes" id="UP001151760"/>
    </source>
</evidence>
<keyword evidence="4" id="KW-0695">RNA-directed DNA polymerase</keyword>
<dbReference type="Pfam" id="PF19259">
    <property type="entry name" value="Ty3_capsid"/>
    <property type="match status" value="1"/>
</dbReference>
<evidence type="ECO:0000313" key="4">
    <source>
        <dbReference type="EMBL" id="GJS88928.1"/>
    </source>
</evidence>
<protein>
    <submittedName>
        <fullName evidence="4">Reverse transcriptase domain-containing protein</fullName>
    </submittedName>
</protein>
<keyword evidence="4" id="KW-0548">Nucleotidyltransferase</keyword>
<keyword evidence="1" id="KW-0863">Zinc-finger</keyword>
<evidence type="ECO:0000256" key="1">
    <source>
        <dbReference type="PROSITE-ProRule" id="PRU00047"/>
    </source>
</evidence>
<keyword evidence="4" id="KW-0808">Transferase</keyword>
<dbReference type="Gene3D" id="4.10.60.10">
    <property type="entry name" value="Zinc finger, CCHC-type"/>
    <property type="match status" value="1"/>
</dbReference>
<dbReference type="PANTHER" id="PTHR33223">
    <property type="entry name" value="CCHC-TYPE DOMAIN-CONTAINING PROTEIN"/>
    <property type="match status" value="1"/>
</dbReference>
<name>A0ABQ4ZJG4_9ASTR</name>
<comment type="caution">
    <text evidence="4">The sequence shown here is derived from an EMBL/GenBank/DDBJ whole genome shotgun (WGS) entry which is preliminary data.</text>
</comment>
<dbReference type="Pfam" id="PF00098">
    <property type="entry name" value="zf-CCHC"/>
    <property type="match status" value="1"/>
</dbReference>
<reference evidence="4" key="1">
    <citation type="journal article" date="2022" name="Int. J. Mol. Sci.">
        <title>Draft Genome of Tanacetum Coccineum: Genomic Comparison of Closely Related Tanacetum-Family Plants.</title>
        <authorList>
            <person name="Yamashiro T."/>
            <person name="Shiraishi A."/>
            <person name="Nakayama K."/>
            <person name="Satake H."/>
        </authorList>
    </citation>
    <scope>NUCLEOTIDE SEQUENCE</scope>
</reference>
<dbReference type="SMART" id="SM00343">
    <property type="entry name" value="ZnF_C2HC"/>
    <property type="match status" value="2"/>
</dbReference>
<dbReference type="GO" id="GO:0003964">
    <property type="term" value="F:RNA-directed DNA polymerase activity"/>
    <property type="evidence" value="ECO:0007669"/>
    <property type="project" value="UniProtKB-KW"/>
</dbReference>
<gene>
    <name evidence="4" type="ORF">Tco_0771564</name>
</gene>
<dbReference type="InterPro" id="IPR045358">
    <property type="entry name" value="Ty3_capsid"/>
</dbReference>
<dbReference type="InterPro" id="IPR036875">
    <property type="entry name" value="Znf_CCHC_sf"/>
</dbReference>
<feature type="compositionally biased region" description="Low complexity" evidence="2">
    <location>
        <begin position="249"/>
        <end position="260"/>
    </location>
</feature>
<dbReference type="PANTHER" id="PTHR33223:SF6">
    <property type="entry name" value="CCHC-TYPE DOMAIN-CONTAINING PROTEIN"/>
    <property type="match status" value="1"/>
</dbReference>
<keyword evidence="1" id="KW-0862">Zinc</keyword>
<reference evidence="4" key="2">
    <citation type="submission" date="2022-01" db="EMBL/GenBank/DDBJ databases">
        <authorList>
            <person name="Yamashiro T."/>
            <person name="Shiraishi A."/>
            <person name="Satake H."/>
            <person name="Nakayama K."/>
        </authorList>
    </citation>
    <scope>NUCLEOTIDE SEQUENCE</scope>
</reference>
<dbReference type="SUPFAM" id="SSF57756">
    <property type="entry name" value="Retrovirus zinc finger-like domains"/>
    <property type="match status" value="1"/>
</dbReference>
<evidence type="ECO:0000259" key="3">
    <source>
        <dbReference type="PROSITE" id="PS50158"/>
    </source>
</evidence>
<feature type="region of interest" description="Disordered" evidence="2">
    <location>
        <begin position="240"/>
        <end position="275"/>
    </location>
</feature>